<dbReference type="GO" id="GO:0043531">
    <property type="term" value="F:ADP binding"/>
    <property type="evidence" value="ECO:0007669"/>
    <property type="project" value="InterPro"/>
</dbReference>
<reference evidence="4 5" key="1">
    <citation type="journal article" date="2011" name="PLoS Pathog.">
        <title>Endophytic Life Strategies Decoded by Genome and Transcriptome Analyses of the Mutualistic Root Symbiont Piriformospora indica.</title>
        <authorList>
            <person name="Zuccaro A."/>
            <person name="Lahrmann U."/>
            <person name="Guldener U."/>
            <person name="Langen G."/>
            <person name="Pfiffi S."/>
            <person name="Biedenkopf D."/>
            <person name="Wong P."/>
            <person name="Samans B."/>
            <person name="Grimm C."/>
            <person name="Basiewicz M."/>
            <person name="Murat C."/>
            <person name="Martin F."/>
            <person name="Kogel K.H."/>
        </authorList>
    </citation>
    <scope>NUCLEOTIDE SEQUENCE [LARGE SCALE GENOMIC DNA]</scope>
    <source>
        <strain evidence="4 5">DSM 11827</strain>
    </source>
</reference>
<feature type="transmembrane region" description="Helical" evidence="2">
    <location>
        <begin position="963"/>
        <end position="983"/>
    </location>
</feature>
<feature type="region of interest" description="Disordered" evidence="1">
    <location>
        <begin position="1"/>
        <end position="40"/>
    </location>
</feature>
<comment type="caution">
    <text evidence="4">The sequence shown here is derived from an EMBL/GenBank/DDBJ whole genome shotgun (WGS) entry which is preliminary data.</text>
</comment>
<evidence type="ECO:0000313" key="4">
    <source>
        <dbReference type="EMBL" id="CCA75468.1"/>
    </source>
</evidence>
<dbReference type="PANTHER" id="PTHR46082:SF6">
    <property type="entry name" value="AAA+ ATPASE DOMAIN-CONTAINING PROTEIN-RELATED"/>
    <property type="match status" value="1"/>
</dbReference>
<dbReference type="InterPro" id="IPR053137">
    <property type="entry name" value="NLR-like"/>
</dbReference>
<proteinExistence type="predicted"/>
<accession>G4TVX5</accession>
<dbReference type="STRING" id="1109443.G4TVX5"/>
<dbReference type="SUPFAM" id="SSF53474">
    <property type="entry name" value="alpha/beta-Hydrolases"/>
    <property type="match status" value="1"/>
</dbReference>
<dbReference type="PANTHER" id="PTHR46082">
    <property type="entry name" value="ATP/GTP-BINDING PROTEIN-RELATED"/>
    <property type="match status" value="1"/>
</dbReference>
<dbReference type="Gene3D" id="1.25.40.10">
    <property type="entry name" value="Tetratricopeptide repeat domain"/>
    <property type="match status" value="1"/>
</dbReference>
<dbReference type="HOGENOM" id="CLU_000288_125_13_1"/>
<evidence type="ECO:0000256" key="2">
    <source>
        <dbReference type="SAM" id="Phobius"/>
    </source>
</evidence>
<dbReference type="OrthoDB" id="20872at2759"/>
<feature type="compositionally biased region" description="Basic and acidic residues" evidence="1">
    <location>
        <begin position="22"/>
        <end position="32"/>
    </location>
</feature>
<dbReference type="InterPro" id="IPR027417">
    <property type="entry name" value="P-loop_NTPase"/>
</dbReference>
<gene>
    <name evidence="4" type="ORF">PIIN_09451</name>
</gene>
<dbReference type="EMBL" id="CAFZ01000455">
    <property type="protein sequence ID" value="CCA75468.1"/>
    <property type="molecule type" value="Genomic_DNA"/>
</dbReference>
<dbReference type="SUPFAM" id="SSF52540">
    <property type="entry name" value="P-loop containing nucleoside triphosphate hydrolases"/>
    <property type="match status" value="1"/>
</dbReference>
<evidence type="ECO:0000313" key="5">
    <source>
        <dbReference type="Proteomes" id="UP000007148"/>
    </source>
</evidence>
<sequence length="989" mass="111990">MSNVLQNIPARSLSPSRPTDQPIHRANEEGREPSNSQPESKTKYFGMLQLFAGTNSDVDIVAIHGLNGHRKKTWMVDKDFLWLSDLLPFDLPNTRILTYGYDADTCSREYASTQTISRHGIGLAQAISRERSHARRRPIIFLVHGLGGILLKSALNICHAQSLKSTDGLRDVLISTHGILYFGTPHFGMEIKPIVRFNRLASLWMETANNVVKDLETHSPYLEDVQRLYVHTSEGISTIFFREVYPSSNALDPQKSNVPSESATIPGDRDATTIDLPCNHEGLVKFSKGDNNYGIVLHYLKDYVARAPAAVEQKWAKEDKHRSIEKETFSPEKELKSKDLPVTINYIERKEIQSLMTQKLFPGRHTPHQPRCILHGIGGAGKTQLAANWIREYGHRFSWVILVDASSPVHLQAGLEQWIYSLGPEYREKTWEDAIDHLNRKEKGWLLVFDNADSKDLNLSRYLPCSIHGAIMITTRNQELVGYAPNGGVRVGDLEEDEAVKLLHTVAGTKPLSNATSLKIIRELGRLAVAVVQAGTFIRGTQSFEGFLDTFRTHRDEIMSRPQGIGTEYTYSTYTAFDLSYRDLPPEAQELVKLCAFLHHSYIPVTLFKKSAEFGFVAYTVRNTQPPPPTDQASILGLKKMMGNNWNDVEFQKVVESASCASFINVSRGGSFYYVHPLLQTYIKAQLTEEGRQHYMNMTAQLLLGAIWPFEGDNTWYWLLLPHVNAIPLSVRSENVNHALAFYKLYDSLGDWDTSRELLELASSQLRKSQGEEHRDSIWVSSQLANALHNCGQLHEAERIEKNVLSLRQKNFGRRHPDTISAMSNLAITLHDRGQLEKAENMKREVLALRQEILGQRHIDTISAMGDLAITLHKRGQLDNAEKMKREVLALCEAVLGPRHPKSIEASHHLSLTLYKLNRLDEAAQLLRVVIALRVELLGENHPFTQSSKELLRLVVSMQSLDFWLWGTIHTSFLVLIFLFWWYRGNASG</sequence>
<evidence type="ECO:0000259" key="3">
    <source>
        <dbReference type="Pfam" id="PF00931"/>
    </source>
</evidence>
<dbReference type="InterPro" id="IPR029058">
    <property type="entry name" value="AB_hydrolase_fold"/>
</dbReference>
<dbReference type="InParanoid" id="G4TVX5"/>
<keyword evidence="2" id="KW-0472">Membrane</keyword>
<dbReference type="InterPro" id="IPR011990">
    <property type="entry name" value="TPR-like_helical_dom_sf"/>
</dbReference>
<keyword evidence="5" id="KW-1185">Reference proteome</keyword>
<dbReference type="Proteomes" id="UP000007148">
    <property type="component" value="Unassembled WGS sequence"/>
</dbReference>
<dbReference type="OMA" id="ANWIREY"/>
<dbReference type="eggNOG" id="KOG2029">
    <property type="taxonomic scope" value="Eukaryota"/>
</dbReference>
<dbReference type="Pfam" id="PF00931">
    <property type="entry name" value="NB-ARC"/>
    <property type="match status" value="1"/>
</dbReference>
<keyword evidence="2" id="KW-0812">Transmembrane</keyword>
<dbReference type="Pfam" id="PF13424">
    <property type="entry name" value="TPR_12"/>
    <property type="match status" value="2"/>
</dbReference>
<dbReference type="InterPro" id="IPR019734">
    <property type="entry name" value="TPR_rpt"/>
</dbReference>
<organism evidence="4 5">
    <name type="scientific">Serendipita indica (strain DSM 11827)</name>
    <name type="common">Root endophyte fungus</name>
    <name type="synonym">Piriformospora indica</name>
    <dbReference type="NCBI Taxonomy" id="1109443"/>
    <lineage>
        <taxon>Eukaryota</taxon>
        <taxon>Fungi</taxon>
        <taxon>Dikarya</taxon>
        <taxon>Basidiomycota</taxon>
        <taxon>Agaricomycotina</taxon>
        <taxon>Agaricomycetes</taxon>
        <taxon>Sebacinales</taxon>
        <taxon>Serendipitaceae</taxon>
        <taxon>Serendipita</taxon>
    </lineage>
</organism>
<dbReference type="SMART" id="SM00028">
    <property type="entry name" value="TPR"/>
    <property type="match status" value="4"/>
</dbReference>
<keyword evidence="2" id="KW-1133">Transmembrane helix</keyword>
<dbReference type="InterPro" id="IPR002182">
    <property type="entry name" value="NB-ARC"/>
</dbReference>
<dbReference type="SUPFAM" id="SSF48452">
    <property type="entry name" value="TPR-like"/>
    <property type="match status" value="1"/>
</dbReference>
<dbReference type="eggNOG" id="KOG1840">
    <property type="taxonomic scope" value="Eukaryota"/>
</dbReference>
<feature type="domain" description="NB-ARC" evidence="3">
    <location>
        <begin position="373"/>
        <end position="511"/>
    </location>
</feature>
<dbReference type="Gene3D" id="3.40.50.300">
    <property type="entry name" value="P-loop containing nucleotide triphosphate hydrolases"/>
    <property type="match status" value="1"/>
</dbReference>
<dbReference type="AlphaFoldDB" id="G4TVX5"/>
<evidence type="ECO:0000256" key="1">
    <source>
        <dbReference type="SAM" id="MobiDB-lite"/>
    </source>
</evidence>
<name>G4TVX5_SERID</name>
<protein>
    <submittedName>
        <fullName evidence="4">Related to kinesin light chain</fullName>
    </submittedName>
</protein>